<proteinExistence type="predicted"/>
<accession>X0S9K4</accession>
<gene>
    <name evidence="1" type="ORF">S01H1_15258</name>
</gene>
<reference evidence="1" key="1">
    <citation type="journal article" date="2014" name="Front. Microbiol.">
        <title>High frequency of phylogenetically diverse reductive dehalogenase-homologous genes in deep subseafloor sedimentary metagenomes.</title>
        <authorList>
            <person name="Kawai M."/>
            <person name="Futagami T."/>
            <person name="Toyoda A."/>
            <person name="Takaki Y."/>
            <person name="Nishi S."/>
            <person name="Hori S."/>
            <person name="Arai W."/>
            <person name="Tsubouchi T."/>
            <person name="Morono Y."/>
            <person name="Uchiyama I."/>
            <person name="Ito T."/>
            <person name="Fujiyama A."/>
            <person name="Inagaki F."/>
            <person name="Takami H."/>
        </authorList>
    </citation>
    <scope>NUCLEOTIDE SEQUENCE</scope>
    <source>
        <strain evidence="1">Expedition CK06-06</strain>
    </source>
</reference>
<evidence type="ECO:0000313" key="1">
    <source>
        <dbReference type="EMBL" id="GAF71871.1"/>
    </source>
</evidence>
<sequence length="38" mass="4153">ILPGIRKFVIDPEVGGNLLQFLPLETSAERSRSKGGEK</sequence>
<name>X0S9K4_9ZZZZ</name>
<organism evidence="1">
    <name type="scientific">marine sediment metagenome</name>
    <dbReference type="NCBI Taxonomy" id="412755"/>
    <lineage>
        <taxon>unclassified sequences</taxon>
        <taxon>metagenomes</taxon>
        <taxon>ecological metagenomes</taxon>
    </lineage>
</organism>
<dbReference type="AlphaFoldDB" id="X0S9K4"/>
<dbReference type="EMBL" id="BARS01007961">
    <property type="protein sequence ID" value="GAF71871.1"/>
    <property type="molecule type" value="Genomic_DNA"/>
</dbReference>
<comment type="caution">
    <text evidence="1">The sequence shown here is derived from an EMBL/GenBank/DDBJ whole genome shotgun (WGS) entry which is preliminary data.</text>
</comment>
<feature type="non-terminal residue" evidence="1">
    <location>
        <position position="1"/>
    </location>
</feature>
<protein>
    <submittedName>
        <fullName evidence="1">Uncharacterized protein</fullName>
    </submittedName>
</protein>